<dbReference type="Pfam" id="PF01261">
    <property type="entry name" value="AP_endonuc_2"/>
    <property type="match status" value="1"/>
</dbReference>
<feature type="domain" description="Xylose isomerase-like TIM barrel" evidence="1">
    <location>
        <begin position="40"/>
        <end position="250"/>
    </location>
</feature>
<dbReference type="NCBIfam" id="NF041277">
    <property type="entry name" value="coba_remo_CbiR"/>
    <property type="match status" value="1"/>
</dbReference>
<name>E1YDA9_9BACT</name>
<dbReference type="InterPro" id="IPR013022">
    <property type="entry name" value="Xyl_isomerase-like_TIM-brl"/>
</dbReference>
<reference evidence="2" key="1">
    <citation type="journal article" date="2011" name="Environ. Microbiol.">
        <title>Genomic insights into the metabolic potential of the polycyclic aromatic hydrocarbon degrading sulfate-reducing Deltaproteobacterium N47.</title>
        <authorList>
            <person name="Bergmann F."/>
            <person name="Selesi D."/>
            <person name="Weinmaier T."/>
            <person name="Tischler P."/>
            <person name="Rattei T."/>
            <person name="Meckenstock R.U."/>
        </authorList>
    </citation>
    <scope>NUCLEOTIDE SEQUENCE</scope>
</reference>
<accession>E1YDA9</accession>
<dbReference type="AlphaFoldDB" id="E1YDA9"/>
<organism evidence="2">
    <name type="scientific">uncultured Desulfobacterium sp</name>
    <dbReference type="NCBI Taxonomy" id="201089"/>
    <lineage>
        <taxon>Bacteria</taxon>
        <taxon>Pseudomonadati</taxon>
        <taxon>Thermodesulfobacteriota</taxon>
        <taxon>Desulfobacteria</taxon>
        <taxon>Desulfobacterales</taxon>
        <taxon>Desulfobacteriaceae</taxon>
        <taxon>Desulfobacterium</taxon>
        <taxon>environmental samples</taxon>
    </lineage>
</organism>
<dbReference type="SUPFAM" id="SSF51658">
    <property type="entry name" value="Xylose isomerase-like"/>
    <property type="match status" value="1"/>
</dbReference>
<evidence type="ECO:0000313" key="2">
    <source>
        <dbReference type="EMBL" id="CBX28553.1"/>
    </source>
</evidence>
<dbReference type="Gene3D" id="3.20.20.150">
    <property type="entry name" value="Divalent-metal-dependent TIM barrel enzymes"/>
    <property type="match status" value="1"/>
</dbReference>
<gene>
    <name evidence="2" type="ORF">N47_G38770</name>
</gene>
<sequence>MYSTLPQFYKEKYPFKIGTTSYIYPDYIVPNVKMLAPYLDEIELLFFESRLPDSIPAKSEINELYEIAKDHGTTYNVHLPVDIFPGSSNDSDRICFFETIQTIIDHTLRLSPSTYTLHLSYPESLDKTQCDPIWLNNIYDSMEKLMGSGVNSKSISIETLEYPFEWIEGIVSGFNFSVCIDAGHLLLHGYDTQKVFKKYLDITSVIHLHGVKNGRDHLSLDNLTNEEVKNLIKLMQGFTGTVSMEVFSYKNLLPSLQHFDRCYRSYQKTNT</sequence>
<dbReference type="InterPro" id="IPR036237">
    <property type="entry name" value="Xyl_isomerase-like_sf"/>
</dbReference>
<dbReference type="EMBL" id="FR695868">
    <property type="protein sequence ID" value="CBX28553.1"/>
    <property type="molecule type" value="Genomic_DNA"/>
</dbReference>
<proteinExistence type="predicted"/>
<evidence type="ECO:0000259" key="1">
    <source>
        <dbReference type="Pfam" id="PF01261"/>
    </source>
</evidence>
<protein>
    <recommendedName>
        <fullName evidence="1">Xylose isomerase-like TIM barrel domain-containing protein</fullName>
    </recommendedName>
</protein>